<organism evidence="3 4">
    <name type="scientific">Paenibacillus chitinolyticus</name>
    <dbReference type="NCBI Taxonomy" id="79263"/>
    <lineage>
        <taxon>Bacteria</taxon>
        <taxon>Bacillati</taxon>
        <taxon>Bacillota</taxon>
        <taxon>Bacilli</taxon>
        <taxon>Bacillales</taxon>
        <taxon>Paenibacillaceae</taxon>
        <taxon>Paenibacillus</taxon>
    </lineage>
</organism>
<dbReference type="GeneID" id="95377137"/>
<evidence type="ECO:0000313" key="3">
    <source>
        <dbReference type="EMBL" id="QAV19871.1"/>
    </source>
</evidence>
<dbReference type="RefSeq" id="WP_129112517.1">
    <property type="nucleotide sequence ID" value="NZ_CP026520.1"/>
</dbReference>
<dbReference type="AlphaFoldDB" id="A0A410X088"/>
<evidence type="ECO:0000313" key="4">
    <source>
        <dbReference type="Proteomes" id="UP000288943"/>
    </source>
</evidence>
<evidence type="ECO:0000313" key="2">
    <source>
        <dbReference type="EMBL" id="MCY9596812.1"/>
    </source>
</evidence>
<keyword evidence="1" id="KW-1133">Transmembrane helix</keyword>
<proteinExistence type="predicted"/>
<keyword evidence="5" id="KW-1185">Reference proteome</keyword>
<keyword evidence="1" id="KW-0472">Membrane</keyword>
<evidence type="ECO:0000313" key="5">
    <source>
        <dbReference type="Proteomes" id="UP001527202"/>
    </source>
</evidence>
<dbReference type="Proteomes" id="UP000288943">
    <property type="component" value="Chromosome"/>
</dbReference>
<gene>
    <name evidence="2" type="ORF">M5X16_13610</name>
    <name evidence="3" type="ORF">PC41400_20305</name>
</gene>
<dbReference type="PROSITE" id="PS51257">
    <property type="entry name" value="PROKAR_LIPOPROTEIN"/>
    <property type="match status" value="1"/>
</dbReference>
<accession>A0A410X088</accession>
<dbReference type="KEGG" id="pchi:PC41400_20305"/>
<evidence type="ECO:0000256" key="1">
    <source>
        <dbReference type="SAM" id="Phobius"/>
    </source>
</evidence>
<protein>
    <recommendedName>
        <fullName evidence="6">Lipoprotein</fullName>
    </recommendedName>
</protein>
<sequence>MKKGTYFVFSCLLSLLSCFTHPEGFGLYTWWMYLVSNLVGLNLLVWIVGIIRERRTDRHLRSL</sequence>
<name>A0A410X088_9BACL</name>
<reference evidence="2 5" key="2">
    <citation type="submission" date="2022-05" db="EMBL/GenBank/DDBJ databases">
        <title>Genome Sequencing of Bee-Associated Microbes.</title>
        <authorList>
            <person name="Dunlap C."/>
        </authorList>
    </citation>
    <scope>NUCLEOTIDE SEQUENCE [LARGE SCALE GENOMIC DNA]</scope>
    <source>
        <strain evidence="2 5">NRRL B-23120</strain>
    </source>
</reference>
<dbReference type="EMBL" id="JAMDMJ010000015">
    <property type="protein sequence ID" value="MCY9596812.1"/>
    <property type="molecule type" value="Genomic_DNA"/>
</dbReference>
<feature type="transmembrane region" description="Helical" evidence="1">
    <location>
        <begin position="30"/>
        <end position="51"/>
    </location>
</feature>
<reference evidence="3 4" key="1">
    <citation type="submission" date="2018-01" db="EMBL/GenBank/DDBJ databases">
        <title>The whole genome sequencing and assembly of Paenibacillus chitinolyticus KCCM 41400 strain.</title>
        <authorList>
            <person name="Kim J.-Y."/>
            <person name="Park M.-K."/>
            <person name="Lee Y.-J."/>
            <person name="Yi H."/>
            <person name="Bahn Y.-S."/>
            <person name="Kim J.F."/>
            <person name="Lee D.-W."/>
        </authorList>
    </citation>
    <scope>NUCLEOTIDE SEQUENCE [LARGE SCALE GENOMIC DNA]</scope>
    <source>
        <strain evidence="3 4">KCCM 41400</strain>
    </source>
</reference>
<evidence type="ECO:0008006" key="6">
    <source>
        <dbReference type="Google" id="ProtNLM"/>
    </source>
</evidence>
<keyword evidence="1" id="KW-0812">Transmembrane</keyword>
<dbReference type="Proteomes" id="UP001527202">
    <property type="component" value="Unassembled WGS sequence"/>
</dbReference>
<dbReference type="EMBL" id="CP026520">
    <property type="protein sequence ID" value="QAV19871.1"/>
    <property type="molecule type" value="Genomic_DNA"/>
</dbReference>